<dbReference type="EMBL" id="JBHTAS010000001">
    <property type="protein sequence ID" value="MFC7138284.1"/>
    <property type="molecule type" value="Genomic_DNA"/>
</dbReference>
<dbReference type="RefSeq" id="WP_274323917.1">
    <property type="nucleotide sequence ID" value="NZ_CP118158.1"/>
</dbReference>
<keyword evidence="3" id="KW-1185">Reference proteome</keyword>
<evidence type="ECO:0000313" key="2">
    <source>
        <dbReference type="EMBL" id="MFC7138284.1"/>
    </source>
</evidence>
<dbReference type="AlphaFoldDB" id="A0ABD5XT27"/>
<dbReference type="SUPFAM" id="SSF50249">
    <property type="entry name" value="Nucleic acid-binding proteins"/>
    <property type="match status" value="1"/>
</dbReference>
<dbReference type="GeneID" id="78818521"/>
<dbReference type="PANTHER" id="PTHR34075">
    <property type="entry name" value="BLR3430 PROTEIN"/>
    <property type="match status" value="1"/>
</dbReference>
<organism evidence="2 3">
    <name type="scientific">Halosimplex aquaticum</name>
    <dbReference type="NCBI Taxonomy" id="3026162"/>
    <lineage>
        <taxon>Archaea</taxon>
        <taxon>Methanobacteriati</taxon>
        <taxon>Methanobacteriota</taxon>
        <taxon>Stenosarchaea group</taxon>
        <taxon>Halobacteria</taxon>
        <taxon>Halobacteriales</taxon>
        <taxon>Haloarculaceae</taxon>
        <taxon>Halosimplex</taxon>
    </lineage>
</organism>
<evidence type="ECO:0000256" key="1">
    <source>
        <dbReference type="SAM" id="MobiDB-lite"/>
    </source>
</evidence>
<name>A0ABD5XT27_9EURY</name>
<accession>A0ABD5XT27</accession>
<dbReference type="PANTHER" id="PTHR34075:SF5">
    <property type="entry name" value="BLR3430 PROTEIN"/>
    <property type="match status" value="1"/>
</dbReference>
<reference evidence="2 3" key="1">
    <citation type="journal article" date="2019" name="Int. J. Syst. Evol. Microbiol.">
        <title>The Global Catalogue of Microorganisms (GCM) 10K type strain sequencing project: providing services to taxonomists for standard genome sequencing and annotation.</title>
        <authorList>
            <consortium name="The Broad Institute Genomics Platform"/>
            <consortium name="The Broad Institute Genome Sequencing Center for Infectious Disease"/>
            <person name="Wu L."/>
            <person name="Ma J."/>
        </authorList>
    </citation>
    <scope>NUCLEOTIDE SEQUENCE [LARGE SCALE GENOMIC DNA]</scope>
    <source>
        <strain evidence="2 3">XZYJT29</strain>
    </source>
</reference>
<dbReference type="InterPro" id="IPR012340">
    <property type="entry name" value="NA-bd_OB-fold"/>
</dbReference>
<feature type="region of interest" description="Disordered" evidence="1">
    <location>
        <begin position="103"/>
        <end position="125"/>
    </location>
</feature>
<gene>
    <name evidence="2" type="ORF">ACFQMA_00355</name>
</gene>
<proteinExistence type="predicted"/>
<dbReference type="Proteomes" id="UP001596432">
    <property type="component" value="Unassembled WGS sequence"/>
</dbReference>
<sequence length="125" mass="13726">MSFDAHVCENGHVTYPGHTLCPDCGAKQTETLDLADRTGEVVTWTKSTATPPGVREPNTLAIVEFDLSGEDLTDEYVRAVGQVTTEEVETGDPVEPVYAEQLRDPEAGIKVPESQDWDGYRFEPV</sequence>
<dbReference type="InterPro" id="IPR052513">
    <property type="entry name" value="Thioester_dehydratase-like"/>
</dbReference>
<evidence type="ECO:0000313" key="3">
    <source>
        <dbReference type="Proteomes" id="UP001596432"/>
    </source>
</evidence>
<comment type="caution">
    <text evidence="2">The sequence shown here is derived from an EMBL/GenBank/DDBJ whole genome shotgun (WGS) entry which is preliminary data.</text>
</comment>
<protein>
    <submittedName>
        <fullName evidence="2">Zn-ribbon domain-containing OB-fold protein</fullName>
    </submittedName>
</protein>